<reference evidence="13" key="1">
    <citation type="submission" date="2019-08" db="EMBL/GenBank/DDBJ databases">
        <title>The improved chromosome-level genome for the pearl oyster Pinctada fucata martensii using PacBio sequencing and Hi-C.</title>
        <authorList>
            <person name="Zheng Z."/>
        </authorList>
    </citation>
    <scope>NUCLEOTIDE SEQUENCE</scope>
    <source>
        <strain evidence="13">ZZ-2019</strain>
        <tissue evidence="13">Adductor muscle</tissue>
    </source>
</reference>
<dbReference type="Pfam" id="PF18102">
    <property type="entry name" value="DTC"/>
    <property type="match status" value="1"/>
</dbReference>
<comment type="subcellular location">
    <subcellularLocation>
        <location evidence="9">Cytoplasm</location>
    </subcellularLocation>
</comment>
<dbReference type="SMART" id="SM00184">
    <property type="entry name" value="RING"/>
    <property type="match status" value="1"/>
</dbReference>
<comment type="pathway">
    <text evidence="2 9">Protein modification; protein ubiquitination.</text>
</comment>
<keyword evidence="7 9" id="KW-0862">Zinc</keyword>
<dbReference type="AlphaFoldDB" id="A0AA88YFM7"/>
<evidence type="ECO:0000256" key="8">
    <source>
        <dbReference type="PROSITE-ProRule" id="PRU00175"/>
    </source>
</evidence>
<comment type="caution">
    <text evidence="13">The sequence shown here is derived from an EMBL/GenBank/DDBJ whole genome shotgun (WGS) entry which is preliminary data.</text>
</comment>
<dbReference type="Pfam" id="PF13923">
    <property type="entry name" value="zf-C3HC4_2"/>
    <property type="match status" value="1"/>
</dbReference>
<gene>
    <name evidence="13" type="ORF">FSP39_002419</name>
</gene>
<feature type="domain" description="Macro" evidence="12">
    <location>
        <begin position="314"/>
        <end position="502"/>
    </location>
</feature>
<dbReference type="GO" id="GO:0005737">
    <property type="term" value="C:cytoplasm"/>
    <property type="evidence" value="ECO:0007669"/>
    <property type="project" value="UniProtKB-SubCell"/>
</dbReference>
<dbReference type="GO" id="GO:0016567">
    <property type="term" value="P:protein ubiquitination"/>
    <property type="evidence" value="ECO:0007669"/>
    <property type="project" value="UniProtKB-UniRule"/>
</dbReference>
<dbReference type="PROSITE" id="PS00518">
    <property type="entry name" value="ZF_RING_1"/>
    <property type="match status" value="1"/>
</dbReference>
<dbReference type="EC" id="2.3.2.27" evidence="9"/>
<dbReference type="InterPro" id="IPR039398">
    <property type="entry name" value="Deltex_fam"/>
</dbReference>
<keyword evidence="4 9" id="KW-0808">Transferase</keyword>
<dbReference type="PANTHER" id="PTHR12622">
    <property type="entry name" value="DELTEX-RELATED"/>
    <property type="match status" value="1"/>
</dbReference>
<feature type="region of interest" description="Disordered" evidence="10">
    <location>
        <begin position="257"/>
        <end position="276"/>
    </location>
</feature>
<dbReference type="SUPFAM" id="SSF52949">
    <property type="entry name" value="Macro domain-like"/>
    <property type="match status" value="2"/>
</dbReference>
<dbReference type="InterPro" id="IPR001841">
    <property type="entry name" value="Znf_RING"/>
</dbReference>
<dbReference type="Gene3D" id="3.40.220.10">
    <property type="entry name" value="Leucine Aminopeptidase, subunit E, domain 1"/>
    <property type="match status" value="2"/>
</dbReference>
<dbReference type="Gene3D" id="3.30.390.130">
    <property type="match status" value="1"/>
</dbReference>
<comment type="similarity">
    <text evidence="3 9">Belongs to the Deltex family.</text>
</comment>
<dbReference type="CDD" id="cd02907">
    <property type="entry name" value="Macro_Af1521_BAL-like"/>
    <property type="match status" value="1"/>
</dbReference>
<dbReference type="SUPFAM" id="SSF57850">
    <property type="entry name" value="RING/U-box"/>
    <property type="match status" value="1"/>
</dbReference>
<evidence type="ECO:0000256" key="5">
    <source>
        <dbReference type="ARBA" id="ARBA00022723"/>
    </source>
</evidence>
<organism evidence="13 14">
    <name type="scientific">Pinctada imbricata</name>
    <name type="common">Atlantic pearl-oyster</name>
    <name type="synonym">Pinctada martensii</name>
    <dbReference type="NCBI Taxonomy" id="66713"/>
    <lineage>
        <taxon>Eukaryota</taxon>
        <taxon>Metazoa</taxon>
        <taxon>Spiralia</taxon>
        <taxon>Lophotrochozoa</taxon>
        <taxon>Mollusca</taxon>
        <taxon>Bivalvia</taxon>
        <taxon>Autobranchia</taxon>
        <taxon>Pteriomorphia</taxon>
        <taxon>Pterioida</taxon>
        <taxon>Pterioidea</taxon>
        <taxon>Pteriidae</taxon>
        <taxon>Pinctada</taxon>
    </lineage>
</organism>
<dbReference type="InterPro" id="IPR013083">
    <property type="entry name" value="Znf_RING/FYVE/PHD"/>
</dbReference>
<keyword evidence="5 9" id="KW-0479">Metal-binding</keyword>
<evidence type="ECO:0000256" key="10">
    <source>
        <dbReference type="SAM" id="MobiDB-lite"/>
    </source>
</evidence>
<dbReference type="Gene3D" id="3.30.40.10">
    <property type="entry name" value="Zinc/RING finger domain, C3HC4 (zinc finger)"/>
    <property type="match status" value="1"/>
</dbReference>
<feature type="domain" description="RING-type" evidence="11">
    <location>
        <begin position="787"/>
        <end position="826"/>
    </location>
</feature>
<evidence type="ECO:0000256" key="3">
    <source>
        <dbReference type="ARBA" id="ARBA00009413"/>
    </source>
</evidence>
<dbReference type="InterPro" id="IPR039396">
    <property type="entry name" value="Deltex_C"/>
</dbReference>
<keyword evidence="6 8" id="KW-0863">Zinc-finger</keyword>
<evidence type="ECO:0000256" key="6">
    <source>
        <dbReference type="ARBA" id="ARBA00022771"/>
    </source>
</evidence>
<dbReference type="GO" id="GO:0007219">
    <property type="term" value="P:Notch signaling pathway"/>
    <property type="evidence" value="ECO:0007669"/>
    <property type="project" value="InterPro"/>
</dbReference>
<dbReference type="InterPro" id="IPR002589">
    <property type="entry name" value="Macro_dom"/>
</dbReference>
<dbReference type="EMBL" id="VSWD01000004">
    <property type="protein sequence ID" value="KAK3104456.1"/>
    <property type="molecule type" value="Genomic_DNA"/>
</dbReference>
<dbReference type="InterPro" id="IPR017907">
    <property type="entry name" value="Znf_RING_CS"/>
</dbReference>
<evidence type="ECO:0000259" key="12">
    <source>
        <dbReference type="PROSITE" id="PS51154"/>
    </source>
</evidence>
<proteinExistence type="inferred from homology"/>
<keyword evidence="9" id="KW-0963">Cytoplasm</keyword>
<evidence type="ECO:0000313" key="13">
    <source>
        <dbReference type="EMBL" id="KAK3104456.1"/>
    </source>
</evidence>
<feature type="region of interest" description="Disordered" evidence="10">
    <location>
        <begin position="751"/>
        <end position="778"/>
    </location>
</feature>
<dbReference type="InterPro" id="IPR039399">
    <property type="entry name" value="Deltex_C_sf"/>
</dbReference>
<feature type="compositionally biased region" description="Basic and acidic residues" evidence="10">
    <location>
        <begin position="267"/>
        <end position="276"/>
    </location>
</feature>
<name>A0AA88YFM7_PINIB</name>
<dbReference type="SMART" id="SM00506">
    <property type="entry name" value="A1pp"/>
    <property type="match status" value="2"/>
</dbReference>
<sequence length="986" mass="110010">MDDASEDANYNAWYGGCICPTFHALVSRENVKGEGSTAEDEQLEIFETIKADINSGLQHLGETELKKTLSHTGNYVALDTGGRQISLRAASMSGLEEAQDRLTLASKDDVHTSKPRVEEPKIHISNRTIECEHLDSIAFRYFAESEAWYKGVANEISWNRNQITLKGKAVQYETEVTEALKKIKETGKEVIEFSSDEFDKFDNVLKEIRESFQDEYIFEFHSGHKIFMISDSYETRRKFKHKGDVLLGKVKVTQGRRQRRFNDASQEADKADADMDVRPKADMDARPKTSSRIGRQFGVAGKENFSTSQVSSGGSSASFTTQEGIIIKVYSGSITRLSVDCIVNAANENLMHGGGVAYAISNAAGYKFDAESREYVKKHGPINVGECCTTGAGDLPYKCVIHTVGPRWGDYRHNEKWQCEDDLQRAVEVTFTEAVKQGCQTVALPAISSGIFGVPWEVCVKQYYQAVVAYSQTATSPIKEIHFVDKDQRMVDCISSKFREYFEGKLPEKDLKTIGSTTVIQKKDNEGSSMAGAGKLDESLRKSATQDKRVSEPIVGQVTFQIDAGITLCVVVGDMLKLKVEAVVCPQDVKFKSFGRVAKAIMNAAGEVHGSGEEDKLLREGRVGDVKVLKASLAVNWEYIFHAVPPRWSSKVVSGSFDYDLARTFKHILYEAQQNTVKSIAMPLLGIGDGNFNGVVDKNVHTLSTELEDLAKYKRQKDYKLQLNIVCQKNEVMLRLVKGFEGKFKKVEKEVEESSAAEKEKEDPISQPSTAKGMMEPVQPGDDSETCPICMDSFTEAQKLTKCGHIFCLECIQEYFSKCKPSCPNCGVIYGKVTGDQPNGNIRFMREGTRLPGYDRYGCIKVTYTFYDGIQGEDHPKPGTPYKGISRSGYLPDNTEGKLAAKLLNVAFSRKLVFTIGRSRTTGEEGVLTWNDIHHKTRIHGGTDRFAYPDPTYIERVMDEMAVKGVTIESADDPNEYKEYSRVFYK</sequence>
<accession>A0AA88YFM7</accession>
<evidence type="ECO:0000259" key="11">
    <source>
        <dbReference type="PROSITE" id="PS50089"/>
    </source>
</evidence>
<dbReference type="PROSITE" id="PS50089">
    <property type="entry name" value="ZF_RING_2"/>
    <property type="match status" value="1"/>
</dbReference>
<keyword evidence="14" id="KW-1185">Reference proteome</keyword>
<dbReference type="InterPro" id="IPR043472">
    <property type="entry name" value="Macro_dom-like"/>
</dbReference>
<dbReference type="Pfam" id="PF01661">
    <property type="entry name" value="Macro"/>
    <property type="match status" value="2"/>
</dbReference>
<protein>
    <recommendedName>
        <fullName evidence="9">E3 ubiquitin-protein ligase</fullName>
        <ecNumber evidence="9">2.3.2.27</ecNumber>
    </recommendedName>
</protein>
<dbReference type="Proteomes" id="UP001186944">
    <property type="component" value="Unassembled WGS sequence"/>
</dbReference>
<evidence type="ECO:0000256" key="9">
    <source>
        <dbReference type="RuleBase" id="RU367105"/>
    </source>
</evidence>
<dbReference type="GO" id="GO:0008270">
    <property type="term" value="F:zinc ion binding"/>
    <property type="evidence" value="ECO:0007669"/>
    <property type="project" value="UniProtKB-KW"/>
</dbReference>
<evidence type="ECO:0000256" key="7">
    <source>
        <dbReference type="ARBA" id="ARBA00022833"/>
    </source>
</evidence>
<comment type="catalytic activity">
    <reaction evidence="1 9">
        <text>S-ubiquitinyl-[E2 ubiquitin-conjugating enzyme]-L-cysteine + [acceptor protein]-L-lysine = [E2 ubiquitin-conjugating enzyme]-L-cysteine + N(6)-ubiquitinyl-[acceptor protein]-L-lysine.</text>
        <dbReference type="EC" id="2.3.2.27"/>
    </reaction>
</comment>
<evidence type="ECO:0000313" key="14">
    <source>
        <dbReference type="Proteomes" id="UP001186944"/>
    </source>
</evidence>
<evidence type="ECO:0000256" key="2">
    <source>
        <dbReference type="ARBA" id="ARBA00004906"/>
    </source>
</evidence>
<dbReference type="CDD" id="cd09633">
    <property type="entry name" value="Deltex_C"/>
    <property type="match status" value="1"/>
</dbReference>
<feature type="domain" description="Macro" evidence="12">
    <location>
        <begin position="555"/>
        <end position="721"/>
    </location>
</feature>
<evidence type="ECO:0000256" key="4">
    <source>
        <dbReference type="ARBA" id="ARBA00022679"/>
    </source>
</evidence>
<evidence type="ECO:0000256" key="1">
    <source>
        <dbReference type="ARBA" id="ARBA00000900"/>
    </source>
</evidence>
<dbReference type="PROSITE" id="PS51154">
    <property type="entry name" value="MACRO"/>
    <property type="match status" value="2"/>
</dbReference>
<dbReference type="GO" id="GO:0061630">
    <property type="term" value="F:ubiquitin protein ligase activity"/>
    <property type="evidence" value="ECO:0007669"/>
    <property type="project" value="UniProtKB-UniRule"/>
</dbReference>